<dbReference type="InterPro" id="IPR016166">
    <property type="entry name" value="FAD-bd_PCMH"/>
</dbReference>
<evidence type="ECO:0000256" key="2">
    <source>
        <dbReference type="ARBA" id="ARBA00005466"/>
    </source>
</evidence>
<dbReference type="GO" id="GO:0071949">
    <property type="term" value="F:FAD binding"/>
    <property type="evidence" value="ECO:0007669"/>
    <property type="project" value="InterPro"/>
</dbReference>
<reference evidence="9" key="1">
    <citation type="submission" date="2023-05" db="EMBL/GenBank/DDBJ databases">
        <title>Nepenthes gracilis genome sequencing.</title>
        <authorList>
            <person name="Fukushima K."/>
        </authorList>
    </citation>
    <scope>NUCLEOTIDE SEQUENCE</scope>
    <source>
        <strain evidence="9">SING2019-196</strain>
    </source>
</reference>
<keyword evidence="10" id="KW-1185">Reference proteome</keyword>
<dbReference type="Gene3D" id="3.30.43.10">
    <property type="entry name" value="Uridine Diphospho-n-acetylenolpyruvylglucosamine Reductase, domain 2"/>
    <property type="match status" value="1"/>
</dbReference>
<dbReference type="InterPro" id="IPR012951">
    <property type="entry name" value="BBE"/>
</dbReference>
<evidence type="ECO:0000256" key="5">
    <source>
        <dbReference type="ARBA" id="ARBA00022827"/>
    </source>
</evidence>
<comment type="caution">
    <text evidence="9">The sequence shown here is derived from an EMBL/GenBank/DDBJ whole genome shotgun (WGS) entry which is preliminary data.</text>
</comment>
<feature type="chain" id="PRO_5042095986" description="FAD-binding PCMH-type domain-containing protein" evidence="7">
    <location>
        <begin position="27"/>
        <end position="507"/>
    </location>
</feature>
<protein>
    <recommendedName>
        <fullName evidence="8">FAD-binding PCMH-type domain-containing protein</fullName>
    </recommendedName>
</protein>
<dbReference type="InterPro" id="IPR036318">
    <property type="entry name" value="FAD-bd_PCMH-like_sf"/>
</dbReference>
<dbReference type="GO" id="GO:0016491">
    <property type="term" value="F:oxidoreductase activity"/>
    <property type="evidence" value="ECO:0007669"/>
    <property type="project" value="InterPro"/>
</dbReference>
<dbReference type="AlphaFoldDB" id="A0AAD3T3J7"/>
<sequence>MMPLKSLAFRLLRFTLLFAFFAAAASKSPSSSPTISEFLKCLEIRDPNSSIPISKSVYLRGDPSFPSILQSYIRNRLFNRSTTPKPRAIATVVCAKSNGLELRIRSGGHDYEGLSYVSPNPNFIVLDLSGLRAITVDATTETAWAQAGATLGELNYKIANKSRCQAFPAGVCPSIAVGGHIGGGGYGNMQRKYGLSVDNVIDARVVLADGRILDRRTMEEDLFWAIRGGGAASFCVVLAWRLKLVRVPETVTVFKVGRTLKQGATNIVDQWQQVAPNVDDNLFIRAQPHVQGVGNKTELEVLFYGQYLGPADSLTALVSEKFPLLGLRKDDCFEMPWLESTLFWFDLPKGTPTTALLQRVVKTSVNVKRKSDYVQKRIPKSGLEAIWKKMLQLGNVYMQWNPYGGKMSEIPRDAYLVIWFDDGVAAEKTNLGAVNALHEFMTPYVSSNPREAFLNYRDIDVGTNANGSLTFAKDYFKDNLNRLMKVKGRVDPDNFFRYEQSIPPIPK</sequence>
<gene>
    <name evidence="9" type="ORF">Nepgr_023872</name>
</gene>
<keyword evidence="3" id="KW-0285">Flavoprotein</keyword>
<keyword evidence="4 7" id="KW-0732">Signal</keyword>
<feature type="domain" description="FAD-binding PCMH-type" evidence="8">
    <location>
        <begin position="76"/>
        <end position="247"/>
    </location>
</feature>
<dbReference type="InterPro" id="IPR006094">
    <property type="entry name" value="Oxid_FAD_bind_N"/>
</dbReference>
<dbReference type="Pfam" id="PF08031">
    <property type="entry name" value="BBE"/>
    <property type="match status" value="1"/>
</dbReference>
<evidence type="ECO:0000256" key="7">
    <source>
        <dbReference type="SAM" id="SignalP"/>
    </source>
</evidence>
<evidence type="ECO:0000313" key="9">
    <source>
        <dbReference type="EMBL" id="GMH22029.1"/>
    </source>
</evidence>
<dbReference type="InterPro" id="IPR016167">
    <property type="entry name" value="FAD-bd_PCMH_sub1"/>
</dbReference>
<dbReference type="InterPro" id="IPR016169">
    <property type="entry name" value="FAD-bd_PCMH_sub2"/>
</dbReference>
<comment type="cofactor">
    <cofactor evidence="1">
        <name>FAD</name>
        <dbReference type="ChEBI" id="CHEBI:57692"/>
    </cofactor>
</comment>
<dbReference type="PROSITE" id="PS51387">
    <property type="entry name" value="FAD_PCMH"/>
    <property type="match status" value="1"/>
</dbReference>
<dbReference type="EMBL" id="BSYO01000024">
    <property type="protein sequence ID" value="GMH22029.1"/>
    <property type="molecule type" value="Genomic_DNA"/>
</dbReference>
<feature type="signal peptide" evidence="7">
    <location>
        <begin position="1"/>
        <end position="26"/>
    </location>
</feature>
<proteinExistence type="inferred from homology"/>
<dbReference type="Pfam" id="PF01565">
    <property type="entry name" value="FAD_binding_4"/>
    <property type="match status" value="1"/>
</dbReference>
<dbReference type="Gene3D" id="3.40.462.20">
    <property type="match status" value="1"/>
</dbReference>
<evidence type="ECO:0000256" key="4">
    <source>
        <dbReference type="ARBA" id="ARBA00022729"/>
    </source>
</evidence>
<evidence type="ECO:0000259" key="8">
    <source>
        <dbReference type="PROSITE" id="PS51387"/>
    </source>
</evidence>
<dbReference type="SUPFAM" id="SSF56176">
    <property type="entry name" value="FAD-binding/transporter-associated domain-like"/>
    <property type="match status" value="1"/>
</dbReference>
<dbReference type="PANTHER" id="PTHR32448">
    <property type="entry name" value="OS08G0158400 PROTEIN"/>
    <property type="match status" value="1"/>
</dbReference>
<evidence type="ECO:0000256" key="3">
    <source>
        <dbReference type="ARBA" id="ARBA00022630"/>
    </source>
</evidence>
<name>A0AAD3T3J7_NEPGR</name>
<dbReference type="Gene3D" id="3.30.465.10">
    <property type="match status" value="1"/>
</dbReference>
<organism evidence="9 10">
    <name type="scientific">Nepenthes gracilis</name>
    <name type="common">Slender pitcher plant</name>
    <dbReference type="NCBI Taxonomy" id="150966"/>
    <lineage>
        <taxon>Eukaryota</taxon>
        <taxon>Viridiplantae</taxon>
        <taxon>Streptophyta</taxon>
        <taxon>Embryophyta</taxon>
        <taxon>Tracheophyta</taxon>
        <taxon>Spermatophyta</taxon>
        <taxon>Magnoliopsida</taxon>
        <taxon>eudicotyledons</taxon>
        <taxon>Gunneridae</taxon>
        <taxon>Pentapetalae</taxon>
        <taxon>Caryophyllales</taxon>
        <taxon>Nepenthaceae</taxon>
        <taxon>Nepenthes</taxon>
    </lineage>
</organism>
<dbReference type="Proteomes" id="UP001279734">
    <property type="component" value="Unassembled WGS sequence"/>
</dbReference>
<comment type="similarity">
    <text evidence="2">Belongs to the oxygen-dependent FAD-linked oxidoreductase family.</text>
</comment>
<evidence type="ECO:0000256" key="1">
    <source>
        <dbReference type="ARBA" id="ARBA00001974"/>
    </source>
</evidence>
<evidence type="ECO:0000313" key="10">
    <source>
        <dbReference type="Proteomes" id="UP001279734"/>
    </source>
</evidence>
<accession>A0AAD3T3J7</accession>
<keyword evidence="5" id="KW-0274">FAD</keyword>
<evidence type="ECO:0000256" key="6">
    <source>
        <dbReference type="ARBA" id="ARBA00023180"/>
    </source>
</evidence>
<keyword evidence="6" id="KW-0325">Glycoprotein</keyword>